<feature type="chain" id="PRO_5012481770" description="Peptide methionine sulfoxide reductase MsrA" evidence="5">
    <location>
        <begin position="28"/>
        <end position="214"/>
    </location>
</feature>
<evidence type="ECO:0000256" key="1">
    <source>
        <dbReference type="ARBA" id="ARBA00023002"/>
    </source>
</evidence>
<comment type="similarity">
    <text evidence="4">Belongs to the MsrA Met sulfoxide reductase family.</text>
</comment>
<evidence type="ECO:0000259" key="6">
    <source>
        <dbReference type="Pfam" id="PF01625"/>
    </source>
</evidence>
<dbReference type="NCBIfam" id="TIGR00401">
    <property type="entry name" value="msrA"/>
    <property type="match status" value="1"/>
</dbReference>
<dbReference type="HAMAP" id="MF_01401">
    <property type="entry name" value="MsrA"/>
    <property type="match status" value="1"/>
</dbReference>
<evidence type="ECO:0000256" key="4">
    <source>
        <dbReference type="HAMAP-Rule" id="MF_01401"/>
    </source>
</evidence>
<dbReference type="SUPFAM" id="SSF55068">
    <property type="entry name" value="Peptide methionine sulfoxide reductase"/>
    <property type="match status" value="1"/>
</dbReference>
<organism evidence="7 8">
    <name type="scientific">Rhodoferax fermentans</name>
    <dbReference type="NCBI Taxonomy" id="28066"/>
    <lineage>
        <taxon>Bacteria</taxon>
        <taxon>Pseudomonadati</taxon>
        <taxon>Pseudomonadota</taxon>
        <taxon>Betaproteobacteria</taxon>
        <taxon>Burkholderiales</taxon>
        <taxon>Comamonadaceae</taxon>
        <taxon>Rhodoferax</taxon>
    </lineage>
</organism>
<proteinExistence type="inferred from homology"/>
<name>A0A1T1AZ95_RHOFE</name>
<dbReference type="Pfam" id="PF01625">
    <property type="entry name" value="PMSR"/>
    <property type="match status" value="1"/>
</dbReference>
<keyword evidence="8" id="KW-1185">Reference proteome</keyword>
<evidence type="ECO:0000256" key="3">
    <source>
        <dbReference type="ARBA" id="ARBA00048782"/>
    </source>
</evidence>
<gene>
    <name evidence="4" type="primary">msrA</name>
    <name evidence="7" type="ORF">RF819_19015</name>
</gene>
<feature type="signal peptide" evidence="5">
    <location>
        <begin position="1"/>
        <end position="27"/>
    </location>
</feature>
<keyword evidence="1 4" id="KW-0560">Oxidoreductase</keyword>
<sequence>MRRRSWHTLANCLLLGAAVWCAGRAQAQSPAPSTPTAAQAVAIFAGGCFWCVEADFDKLPGVISTTSGYTGGKTANPSYEEVSRHTTGHAEAVKIVFDPAKLSYRQLVDHFWHTIDPTTKDRQFCDHGTPYRTAIFALDSAQLAQAQASKAALDKVKPFKEPIVTQILLASEFYPAEDYHQDYYKKNAVRYAFYRSSCGRDARLSKLWGDLAAK</sequence>
<dbReference type="InterPro" id="IPR002569">
    <property type="entry name" value="Met_Sox_Rdtase_MsrA_dom"/>
</dbReference>
<comment type="caution">
    <text evidence="7">The sequence shown here is derived from an EMBL/GenBank/DDBJ whole genome shotgun (WGS) entry which is preliminary data.</text>
</comment>
<dbReference type="InterPro" id="IPR036509">
    <property type="entry name" value="Met_Sox_Rdtase_MsrA_sf"/>
</dbReference>
<comment type="catalytic activity">
    <reaction evidence="2 4">
        <text>L-methionyl-[protein] + [thioredoxin]-disulfide + H2O = L-methionyl-(S)-S-oxide-[protein] + [thioredoxin]-dithiol</text>
        <dbReference type="Rhea" id="RHEA:14217"/>
        <dbReference type="Rhea" id="RHEA-COMP:10698"/>
        <dbReference type="Rhea" id="RHEA-COMP:10700"/>
        <dbReference type="Rhea" id="RHEA-COMP:12313"/>
        <dbReference type="Rhea" id="RHEA-COMP:12315"/>
        <dbReference type="ChEBI" id="CHEBI:15377"/>
        <dbReference type="ChEBI" id="CHEBI:16044"/>
        <dbReference type="ChEBI" id="CHEBI:29950"/>
        <dbReference type="ChEBI" id="CHEBI:44120"/>
        <dbReference type="ChEBI" id="CHEBI:50058"/>
        <dbReference type="EC" id="1.8.4.11"/>
    </reaction>
</comment>
<comment type="catalytic activity">
    <reaction evidence="3 4">
        <text>[thioredoxin]-disulfide + L-methionine + H2O = L-methionine (S)-S-oxide + [thioredoxin]-dithiol</text>
        <dbReference type="Rhea" id="RHEA:19993"/>
        <dbReference type="Rhea" id="RHEA-COMP:10698"/>
        <dbReference type="Rhea" id="RHEA-COMP:10700"/>
        <dbReference type="ChEBI" id="CHEBI:15377"/>
        <dbReference type="ChEBI" id="CHEBI:29950"/>
        <dbReference type="ChEBI" id="CHEBI:50058"/>
        <dbReference type="ChEBI" id="CHEBI:57844"/>
        <dbReference type="ChEBI" id="CHEBI:58772"/>
        <dbReference type="EC" id="1.8.4.11"/>
    </reaction>
</comment>
<dbReference type="GO" id="GO:0033744">
    <property type="term" value="F:L-methionine:thioredoxin-disulfide S-oxidoreductase activity"/>
    <property type="evidence" value="ECO:0007669"/>
    <property type="project" value="RHEA"/>
</dbReference>
<evidence type="ECO:0000313" key="8">
    <source>
        <dbReference type="Proteomes" id="UP000190750"/>
    </source>
</evidence>
<evidence type="ECO:0000256" key="5">
    <source>
        <dbReference type="SAM" id="SignalP"/>
    </source>
</evidence>
<dbReference type="STRING" id="28066.RF819_19015"/>
<keyword evidence="5" id="KW-0732">Signal</keyword>
<evidence type="ECO:0000313" key="7">
    <source>
        <dbReference type="EMBL" id="OOV09298.1"/>
    </source>
</evidence>
<feature type="domain" description="Peptide methionine sulphoxide reductase MsrA" evidence="6">
    <location>
        <begin position="42"/>
        <end position="191"/>
    </location>
</feature>
<dbReference type="Gene3D" id="3.30.1060.10">
    <property type="entry name" value="Peptide methionine sulphoxide reductase MsrA"/>
    <property type="match status" value="1"/>
</dbReference>
<dbReference type="AlphaFoldDB" id="A0A1T1AZ95"/>
<accession>A0A1T1AZ95</accession>
<reference evidence="7 8" key="1">
    <citation type="submission" date="2017-01" db="EMBL/GenBank/DDBJ databases">
        <title>Genome sequencing of Rhodoferax fermentans JCM 7819.</title>
        <authorList>
            <person name="Kim Y.J."/>
            <person name="Farh M.E.-A."/>
            <person name="Yang D.-C."/>
        </authorList>
    </citation>
    <scope>NUCLEOTIDE SEQUENCE [LARGE SCALE GENOMIC DNA]</scope>
    <source>
        <strain evidence="7 8">JCM 7819</strain>
    </source>
</reference>
<feature type="active site" evidence="4">
    <location>
        <position position="48"/>
    </location>
</feature>
<dbReference type="EC" id="1.8.4.11" evidence="4"/>
<dbReference type="PANTHER" id="PTHR43774:SF1">
    <property type="entry name" value="PEPTIDE METHIONINE SULFOXIDE REDUCTASE MSRA 2"/>
    <property type="match status" value="1"/>
</dbReference>
<protein>
    <recommendedName>
        <fullName evidence="4">Peptide methionine sulfoxide reductase MsrA</fullName>
        <shortName evidence="4">Protein-methionine-S-oxide reductase</shortName>
        <ecNumber evidence="4">1.8.4.11</ecNumber>
    </recommendedName>
    <alternativeName>
        <fullName evidence="4">Peptide-methionine (S)-S-oxide reductase</fullName>
        <shortName evidence="4">Peptide Met(O) reductase</shortName>
    </alternativeName>
</protein>
<comment type="function">
    <text evidence="4">Has an important function as a repair enzyme for proteins that have been inactivated by oxidation. Catalyzes the reversible oxidation-reduction of methionine sulfoxide in proteins to methionine.</text>
</comment>
<dbReference type="GO" id="GO:0008113">
    <property type="term" value="F:peptide-methionine (S)-S-oxide reductase activity"/>
    <property type="evidence" value="ECO:0007669"/>
    <property type="project" value="UniProtKB-UniRule"/>
</dbReference>
<evidence type="ECO:0000256" key="2">
    <source>
        <dbReference type="ARBA" id="ARBA00047806"/>
    </source>
</evidence>
<dbReference type="EMBL" id="MTJN01000002">
    <property type="protein sequence ID" value="OOV09298.1"/>
    <property type="molecule type" value="Genomic_DNA"/>
</dbReference>
<dbReference type="Proteomes" id="UP000190750">
    <property type="component" value="Unassembled WGS sequence"/>
</dbReference>
<dbReference type="PANTHER" id="PTHR43774">
    <property type="entry name" value="PEPTIDE METHIONINE SULFOXIDE REDUCTASE"/>
    <property type="match status" value="1"/>
</dbReference>